<dbReference type="EMBL" id="AP004311">
    <property type="protein sequence ID" value="BAD01926.1"/>
    <property type="molecule type" value="Genomic_DNA"/>
</dbReference>
<protein>
    <submittedName>
        <fullName evidence="3">Slr7024 protein</fullName>
    </submittedName>
</protein>
<dbReference type="PANTHER" id="PTHR35149:SF2">
    <property type="entry name" value="DUF262 DOMAIN-CONTAINING PROTEIN"/>
    <property type="match status" value="1"/>
</dbReference>
<keyword evidence="4" id="KW-1185">Reference proteome</keyword>
<evidence type="ECO:0000259" key="1">
    <source>
        <dbReference type="Pfam" id="PF03235"/>
    </source>
</evidence>
<dbReference type="Pfam" id="PF07510">
    <property type="entry name" value="GmrSD_C"/>
    <property type="match status" value="1"/>
</dbReference>
<dbReference type="PANTHER" id="PTHR35149">
    <property type="entry name" value="SLL5132 PROTEIN"/>
    <property type="match status" value="1"/>
</dbReference>
<feature type="domain" description="GmrSD restriction endonucleases N-terminal" evidence="1">
    <location>
        <begin position="11"/>
        <end position="237"/>
    </location>
</feature>
<keyword evidence="3" id="KW-0614">Plasmid</keyword>
<reference evidence="3 4" key="1">
    <citation type="journal article" date="2003" name="DNA Res.">
        <title>Structural analysis of four large plasmids harboring in a unicellular cyanobacterium, Synechocystis sp. PCC 6803.</title>
        <authorList>
            <person name="Kaneko T."/>
            <person name="Nakamura Y."/>
            <person name="Sasamoto S."/>
            <person name="Watanabe A."/>
            <person name="Kohara M."/>
            <person name="Matsumoto M."/>
            <person name="Shimpo S."/>
            <person name="Yamada M."/>
            <person name="Tabata S."/>
        </authorList>
    </citation>
    <scope>NUCLEOTIDE SEQUENCE [LARGE SCALE GENOMIC DNA]</scope>
    <source>
        <strain evidence="4">ATCC 27184 / PCC 6803 / Kazusa</strain>
    </source>
</reference>
<evidence type="ECO:0000313" key="4">
    <source>
        <dbReference type="Proteomes" id="UP000001425"/>
    </source>
</evidence>
<evidence type="ECO:0000313" key="3">
    <source>
        <dbReference type="EMBL" id="BAD01926.1"/>
    </source>
</evidence>
<organism evidence="3 4">
    <name type="scientific">Synechocystis sp. (strain ATCC 27184 / PCC 6803 / Kazusa)</name>
    <dbReference type="NCBI Taxonomy" id="1111708"/>
    <lineage>
        <taxon>Bacteria</taxon>
        <taxon>Bacillati</taxon>
        <taxon>Cyanobacteriota</taxon>
        <taxon>Cyanophyceae</taxon>
        <taxon>Synechococcales</taxon>
        <taxon>Merismopediaceae</taxon>
        <taxon>Synechocystis</taxon>
    </lineage>
</organism>
<feature type="domain" description="GmrSD restriction endonucleases C-terminal" evidence="2">
    <location>
        <begin position="429"/>
        <end position="565"/>
    </location>
</feature>
<dbReference type="IntAct" id="Q6ZEH4">
    <property type="interactions" value="1"/>
</dbReference>
<dbReference type="InParanoid" id="Q6ZEH4"/>
<accession>Q6ZEH4</accession>
<dbReference type="EnsemblBacteria" id="BAD01926">
    <property type="protein sequence ID" value="BAD01926"/>
    <property type="gene ID" value="BAD01926"/>
</dbReference>
<gene>
    <name evidence="3" type="ordered locus">slr7024</name>
</gene>
<sequence>MTIYALEHPLRNVFSPKDYQFKIPEYQRPYAWTNDQAEEFWNDLINALDQKEEEEPEYFLGSMVLVKSENKPEAEVVDGQQRLTTLTILFAVIRHHLSPSSTAYSKIENLFFEEDFDGQKRPGLTTRKQDNQFFADNIYTPGGIENLIKQDSGFDSDSQIKMRDNAIFFDKQLKNKLKEISDQDKDQWLTKLLGNILKCCHLVVVSTNDFEKAYRIFSTINSRGLNLTHNDILKAEIISKMDDGKKRKEYTEIWDSMEGDLGRSQFESLFAYIFRIEYQERPSKSILTEYRKRVLPKYEEKYPKDHVFKFVDELLLPSSKVLEIINNQNFECEDLEIQDSINNYLGWLNLIDNDDWKAPLISFMIRYRNESTKLLKFLVELERYAAAIMFLRFDINARARAYRPVILATLESAGEAIDTLEKALDIEKQDELIKKVLEGDIYKDKTRRKYILLRLDSALAESGQSESLKSKTLTIEHVLPQSLTLEWKSLGWNEENHAIWVNRLGNLALLSQKKNSSGSNLSFEIKKKEYFQKKGSVTFPITTRILSYSTWTPAIVEQNQNFYIKTLKKVWRLSLM</sequence>
<proteinExistence type="predicted"/>
<dbReference type="InterPro" id="IPR004919">
    <property type="entry name" value="GmrSD_N"/>
</dbReference>
<dbReference type="Proteomes" id="UP000001425">
    <property type="component" value="Plasmid pSYSA"/>
</dbReference>
<dbReference type="Pfam" id="PF03235">
    <property type="entry name" value="GmrSD_N"/>
    <property type="match status" value="1"/>
</dbReference>
<geneLocation type="plasmid" evidence="3 4">
    <name>pSYSA</name>
</geneLocation>
<dbReference type="KEGG" id="syn:slr7024"/>
<dbReference type="InterPro" id="IPR011089">
    <property type="entry name" value="GmrSD_C"/>
</dbReference>
<dbReference type="AlphaFoldDB" id="Q6ZEH4"/>
<dbReference type="PhylomeDB" id="Q6ZEH4"/>
<evidence type="ECO:0000259" key="2">
    <source>
        <dbReference type="Pfam" id="PF07510"/>
    </source>
</evidence>
<name>Q6ZEH4_SYNY3</name>